<sequence>MIDLRDTTSLIAAVERMKPSATTLVDTFFPLVPATSYSTNIEVHFRKGQRRLAPFIVRGAKGVIVDRDDFKSQIYTPPMMGPSRVIDPEMLQTRSFGENISSTKTPAQRADEMQARDLVELLNMVQNRKNKMAADILTTGKCVIKGFGDDGKEAVTDTVDYGWDQKIVPATTWDQAGATIYDDIRNASLKIQENAGMVPTVMLVGKNVANYMLSNDQILKFLNVPLASNLSMFNFQPRIVSPQVMLVGRIASLNLEVYNYMETYLDDDNTVKPFLGDDDVIIGIPGRGRQLHGAITLVDDSERGISTYADPYVPYFNASKDSQQLKLSMYCRCILAPETVDDFACIKTKGE</sequence>
<evidence type="ECO:0000313" key="1">
    <source>
        <dbReference type="EMBL" id="MSS82358.1"/>
    </source>
</evidence>
<dbReference type="InterPro" id="IPR005564">
    <property type="entry name" value="Major_capsid_GpE"/>
</dbReference>
<organism evidence="1 2">
    <name type="scientific">Acidaminococcus fermentans</name>
    <dbReference type="NCBI Taxonomy" id="905"/>
    <lineage>
        <taxon>Bacteria</taxon>
        <taxon>Bacillati</taxon>
        <taxon>Bacillota</taxon>
        <taxon>Negativicutes</taxon>
        <taxon>Acidaminococcales</taxon>
        <taxon>Acidaminococcaceae</taxon>
        <taxon>Acidaminococcus</taxon>
    </lineage>
</organism>
<dbReference type="Gene3D" id="3.15.30.10">
    <property type="entry name" value="putative capsid protein of prophage domain like"/>
    <property type="match status" value="1"/>
</dbReference>
<gene>
    <name evidence="1" type="ORF">FX155_07100</name>
</gene>
<evidence type="ECO:0000313" key="2">
    <source>
        <dbReference type="Proteomes" id="UP000441455"/>
    </source>
</evidence>
<dbReference type="EMBL" id="VULN01000009">
    <property type="protein sequence ID" value="MSS82358.1"/>
    <property type="molecule type" value="Genomic_DNA"/>
</dbReference>
<dbReference type="OrthoDB" id="5449178at2"/>
<dbReference type="AlphaFoldDB" id="A0A6N7W2H3"/>
<dbReference type="Gene3D" id="3.30.1930.10">
    <property type="entry name" value="capsid protein of prophage domain"/>
    <property type="match status" value="1"/>
</dbReference>
<accession>A0A6N7W2H3</accession>
<reference evidence="1 2" key="1">
    <citation type="submission" date="2019-08" db="EMBL/GenBank/DDBJ databases">
        <title>In-depth cultivation of the pig gut microbiome towards novel bacterial diversity and tailored functional studies.</title>
        <authorList>
            <person name="Wylensek D."/>
            <person name="Hitch T.C.A."/>
            <person name="Clavel T."/>
        </authorList>
    </citation>
    <scope>NUCLEOTIDE SEQUENCE [LARGE SCALE GENOMIC DNA]</scope>
    <source>
        <strain evidence="1 2">WCA-389-WT-5B</strain>
    </source>
</reference>
<protein>
    <submittedName>
        <fullName evidence="1">Major capsid protein</fullName>
    </submittedName>
</protein>
<proteinExistence type="predicted"/>
<name>A0A6N7W2H3_ACIFE</name>
<dbReference type="Proteomes" id="UP000441455">
    <property type="component" value="Unassembled WGS sequence"/>
</dbReference>
<dbReference type="Pfam" id="PF03864">
    <property type="entry name" value="Phage_cap_E"/>
    <property type="match status" value="1"/>
</dbReference>
<dbReference type="RefSeq" id="WP_154488225.1">
    <property type="nucleotide sequence ID" value="NZ_VULN01000009.1"/>
</dbReference>
<comment type="caution">
    <text evidence="1">The sequence shown here is derived from an EMBL/GenBank/DDBJ whole genome shotgun (WGS) entry which is preliminary data.</text>
</comment>